<dbReference type="OrthoDB" id="947084at2"/>
<feature type="domain" description="Outer membrane protein beta-barrel" evidence="3">
    <location>
        <begin position="13"/>
        <end position="201"/>
    </location>
</feature>
<name>A0A4R4KLL3_9BACT</name>
<dbReference type="Pfam" id="PF13505">
    <property type="entry name" value="OMP_b-brl"/>
    <property type="match status" value="1"/>
</dbReference>
<gene>
    <name evidence="4" type="ORF">EZE20_00355</name>
</gene>
<evidence type="ECO:0000313" key="5">
    <source>
        <dbReference type="Proteomes" id="UP000295706"/>
    </source>
</evidence>
<reference evidence="4 5" key="1">
    <citation type="submission" date="2019-02" db="EMBL/GenBank/DDBJ databases">
        <title>Arundinibacter roseus gen. nov., sp. nov., a new member of the family Cytophagaceae.</title>
        <authorList>
            <person name="Szuroczki S."/>
            <person name="Khayer B."/>
            <person name="Sproer C."/>
            <person name="Toumi M."/>
            <person name="Szabo A."/>
            <person name="Felfoldi T."/>
            <person name="Schumann P."/>
            <person name="Toth E."/>
        </authorList>
    </citation>
    <scope>NUCLEOTIDE SEQUENCE [LARGE SCALE GENOMIC DNA]</scope>
    <source>
        <strain evidence="4 5">DMA-k-7a</strain>
    </source>
</reference>
<organism evidence="4 5">
    <name type="scientific">Arundinibacter roseus</name>
    <dbReference type="NCBI Taxonomy" id="2070510"/>
    <lineage>
        <taxon>Bacteria</taxon>
        <taxon>Pseudomonadati</taxon>
        <taxon>Bacteroidota</taxon>
        <taxon>Cytophagia</taxon>
        <taxon>Cytophagales</taxon>
        <taxon>Spirosomataceae</taxon>
        <taxon>Arundinibacter</taxon>
    </lineage>
</organism>
<dbReference type="Proteomes" id="UP000295706">
    <property type="component" value="Unassembled WGS sequence"/>
</dbReference>
<sequence length="204" mass="22454">MKTPVFLVLVIFAIHSSLHAQDVRSNTEGFNVGASGNYSYWSSSYFNQLDEAEPNGLGGGVRVGYGFNQRLEVFASFDGYSFRFNTPEEWDVYRLNTLGAGLRLNLGGTLQAFRPFVELGVCSQDFLIDPVFLNGDAYEFKMRGPAVMGSAGLNFFIIENLAINASIGGSYGKISSFLGNGVGFEDRPDMRTLRTTVGLSFFFH</sequence>
<dbReference type="SUPFAM" id="SSF56925">
    <property type="entry name" value="OMPA-like"/>
    <property type="match status" value="1"/>
</dbReference>
<dbReference type="InterPro" id="IPR011250">
    <property type="entry name" value="OMP/PagP_B-barrel"/>
</dbReference>
<keyword evidence="1 2" id="KW-0732">Signal</keyword>
<dbReference type="RefSeq" id="WP_132113327.1">
    <property type="nucleotide sequence ID" value="NZ_SMJU01000001.1"/>
</dbReference>
<proteinExistence type="predicted"/>
<evidence type="ECO:0000313" key="4">
    <source>
        <dbReference type="EMBL" id="TDB68833.1"/>
    </source>
</evidence>
<evidence type="ECO:0000256" key="1">
    <source>
        <dbReference type="ARBA" id="ARBA00022729"/>
    </source>
</evidence>
<dbReference type="InterPro" id="IPR027385">
    <property type="entry name" value="Beta-barrel_OMP"/>
</dbReference>
<evidence type="ECO:0000259" key="3">
    <source>
        <dbReference type="Pfam" id="PF13505"/>
    </source>
</evidence>
<keyword evidence="5" id="KW-1185">Reference proteome</keyword>
<feature type="chain" id="PRO_5020573385" description="Outer membrane protein beta-barrel domain-containing protein" evidence="2">
    <location>
        <begin position="21"/>
        <end position="204"/>
    </location>
</feature>
<protein>
    <recommendedName>
        <fullName evidence="3">Outer membrane protein beta-barrel domain-containing protein</fullName>
    </recommendedName>
</protein>
<comment type="caution">
    <text evidence="4">The sequence shown here is derived from an EMBL/GenBank/DDBJ whole genome shotgun (WGS) entry which is preliminary data.</text>
</comment>
<accession>A0A4R4KLL3</accession>
<dbReference type="Gene3D" id="2.40.160.20">
    <property type="match status" value="1"/>
</dbReference>
<dbReference type="AlphaFoldDB" id="A0A4R4KLL3"/>
<feature type="signal peptide" evidence="2">
    <location>
        <begin position="1"/>
        <end position="20"/>
    </location>
</feature>
<dbReference type="EMBL" id="SMJU01000001">
    <property type="protein sequence ID" value="TDB68833.1"/>
    <property type="molecule type" value="Genomic_DNA"/>
</dbReference>
<evidence type="ECO:0000256" key="2">
    <source>
        <dbReference type="SAM" id="SignalP"/>
    </source>
</evidence>